<organism evidence="3 4">
    <name type="scientific">Eiseniibacteriota bacterium</name>
    <dbReference type="NCBI Taxonomy" id="2212470"/>
    <lineage>
        <taxon>Bacteria</taxon>
        <taxon>Candidatus Eiseniibacteriota</taxon>
    </lineage>
</organism>
<dbReference type="Pfam" id="PF01865">
    <property type="entry name" value="PhoU_div"/>
    <property type="match status" value="1"/>
</dbReference>
<dbReference type="PANTHER" id="PTHR37298:SF1">
    <property type="entry name" value="UPF0111 PROTEIN YKAA"/>
    <property type="match status" value="1"/>
</dbReference>
<evidence type="ECO:0000256" key="2">
    <source>
        <dbReference type="SAM" id="MobiDB-lite"/>
    </source>
</evidence>
<dbReference type="InterPro" id="IPR038078">
    <property type="entry name" value="PhoU-like_sf"/>
</dbReference>
<dbReference type="InterPro" id="IPR018445">
    <property type="entry name" value="Put_Phosphate_transp_reg"/>
</dbReference>
<reference evidence="3 4" key="1">
    <citation type="journal article" date="2019" name="Nat. Microbiol.">
        <title>Mediterranean grassland soil C-N compound turnover is dependent on rainfall and depth, and is mediated by genomically divergent microorganisms.</title>
        <authorList>
            <person name="Diamond S."/>
            <person name="Andeer P.F."/>
            <person name="Li Z."/>
            <person name="Crits-Christoph A."/>
            <person name="Burstein D."/>
            <person name="Anantharaman K."/>
            <person name="Lane K.R."/>
            <person name="Thomas B.C."/>
            <person name="Pan C."/>
            <person name="Northen T.R."/>
            <person name="Banfield J.F."/>
        </authorList>
    </citation>
    <scope>NUCLEOTIDE SEQUENCE [LARGE SCALE GENOMIC DNA]</scope>
    <source>
        <strain evidence="3">WS_2</strain>
    </source>
</reference>
<comment type="similarity">
    <text evidence="1">Belongs to the UPF0111 family.</text>
</comment>
<feature type="compositionally biased region" description="Basic and acidic residues" evidence="2">
    <location>
        <begin position="73"/>
        <end position="90"/>
    </location>
</feature>
<gene>
    <name evidence="3" type="ORF">E6K72_00465</name>
</gene>
<dbReference type="AlphaFoldDB" id="A0A538TAS5"/>
<protein>
    <submittedName>
        <fullName evidence="3">DUF47 domain-containing protein</fullName>
    </submittedName>
</protein>
<proteinExistence type="inferred from homology"/>
<evidence type="ECO:0000256" key="1">
    <source>
        <dbReference type="ARBA" id="ARBA00008591"/>
    </source>
</evidence>
<comment type="caution">
    <text evidence="3">The sequence shown here is derived from an EMBL/GenBank/DDBJ whole genome shotgun (WGS) entry which is preliminary data.</text>
</comment>
<accession>A0A538TAS5</accession>
<dbReference type="EMBL" id="VBOS01000015">
    <property type="protein sequence ID" value="TMQ60728.1"/>
    <property type="molecule type" value="Genomic_DNA"/>
</dbReference>
<dbReference type="PANTHER" id="PTHR37298">
    <property type="entry name" value="UPF0111 PROTEIN YKAA"/>
    <property type="match status" value="1"/>
</dbReference>
<dbReference type="Proteomes" id="UP000317716">
    <property type="component" value="Unassembled WGS sequence"/>
</dbReference>
<feature type="compositionally biased region" description="Low complexity" evidence="2">
    <location>
        <begin position="1"/>
        <end position="17"/>
    </location>
</feature>
<feature type="region of interest" description="Disordered" evidence="2">
    <location>
        <begin position="1"/>
        <end position="137"/>
    </location>
</feature>
<dbReference type="Gene3D" id="1.20.58.220">
    <property type="entry name" value="Phosphate transport system protein phou homolog 2, domain 2"/>
    <property type="match status" value="1"/>
</dbReference>
<name>A0A538TAS5_UNCEI</name>
<evidence type="ECO:0000313" key="3">
    <source>
        <dbReference type="EMBL" id="TMQ60728.1"/>
    </source>
</evidence>
<evidence type="ECO:0000313" key="4">
    <source>
        <dbReference type="Proteomes" id="UP000317716"/>
    </source>
</evidence>
<dbReference type="InterPro" id="IPR052912">
    <property type="entry name" value="UPF0111_domain"/>
</dbReference>
<feature type="compositionally biased region" description="Basic and acidic residues" evidence="2">
    <location>
        <begin position="18"/>
        <end position="30"/>
    </location>
</feature>
<sequence>MRSARVSAAPAARLPRGLARDPARCRDPERACAPSSSEVPGGNRHRGSERHLSLVHGGLRRHGQGVPLPPQVRAREDAGRDRAPQDHIDLGNDPVGLEPEPDRAQEGDLSGSPGARYPRAGTAAPGPVQPPFLGSGHDLQLPQDIADKPLCGQDLPHGTGCRNSFPGPRPGPRLVVHLPASEAPLFSFFPKEEDFFGLFRKQVAIVRQGCDHLHDMVKAYDRLEERAADLKKIEHDGDIVTHDIFDRLNRTFVTPIDREDIHDLASGLDDVLDSAEAIGSRLVLFNIQRATPEALKLTSILRQCGVQLEQAVDHLKVFQNLKAFTIELNRLENEADAISREAVADLFSGRHETLDVLRWKEVYGRLEAATDQCEDVANVIENIVIKSR</sequence>